<dbReference type="PANTHER" id="PTHR46470">
    <property type="entry name" value="N-ACYLNEURAMINATE-9-PHOSPHATASE"/>
    <property type="match status" value="1"/>
</dbReference>
<keyword evidence="4" id="KW-0460">Magnesium</keyword>
<evidence type="ECO:0000256" key="1">
    <source>
        <dbReference type="ARBA" id="ARBA00001946"/>
    </source>
</evidence>
<dbReference type="InterPro" id="IPR006439">
    <property type="entry name" value="HAD-SF_hydro_IA"/>
</dbReference>
<dbReference type="GO" id="GO:0046872">
    <property type="term" value="F:metal ion binding"/>
    <property type="evidence" value="ECO:0007669"/>
    <property type="project" value="UniProtKB-KW"/>
</dbReference>
<accession>Q3A4S3</accession>
<keyword evidence="3 5" id="KW-0378">Hydrolase</keyword>
<evidence type="ECO:0000313" key="6">
    <source>
        <dbReference type="Proteomes" id="UP000002534"/>
    </source>
</evidence>
<dbReference type="HOGENOM" id="CLU_045011_8_3_7"/>
<dbReference type="SFLD" id="SFLDS00003">
    <property type="entry name" value="Haloacid_Dehalogenase"/>
    <property type="match status" value="1"/>
</dbReference>
<dbReference type="STRING" id="338963.Pcar_1388"/>
<keyword evidence="2" id="KW-0479">Metal-binding</keyword>
<dbReference type="AlphaFoldDB" id="Q3A4S3"/>
<evidence type="ECO:0000256" key="4">
    <source>
        <dbReference type="ARBA" id="ARBA00022842"/>
    </source>
</evidence>
<dbReference type="PRINTS" id="PR00413">
    <property type="entry name" value="HADHALOGNASE"/>
</dbReference>
<dbReference type="RefSeq" id="WP_011341116.1">
    <property type="nucleotide sequence ID" value="NC_007498.2"/>
</dbReference>
<dbReference type="NCBIfam" id="TIGR01549">
    <property type="entry name" value="HAD-SF-IA-v1"/>
    <property type="match status" value="1"/>
</dbReference>
<keyword evidence="6" id="KW-1185">Reference proteome</keyword>
<dbReference type="InterPro" id="IPR051400">
    <property type="entry name" value="HAD-like_hydrolase"/>
</dbReference>
<dbReference type="Gene3D" id="1.20.120.710">
    <property type="entry name" value="Haloacid dehalogenase hydrolase-like domain"/>
    <property type="match status" value="1"/>
</dbReference>
<gene>
    <name evidence="5" type="ordered locus">Pcar_1388</name>
</gene>
<dbReference type="PANTHER" id="PTHR46470:SF2">
    <property type="entry name" value="GLYCERALDEHYDE 3-PHOSPHATE PHOSPHATASE"/>
    <property type="match status" value="1"/>
</dbReference>
<dbReference type="KEGG" id="pca:Pcar_1388"/>
<dbReference type="EMBL" id="CP000142">
    <property type="protein sequence ID" value="ABA88634.1"/>
    <property type="molecule type" value="Genomic_DNA"/>
</dbReference>
<sequence>MFEAIIFDFDGTLVDFVDSDTKSLKHLHSQIETTVSFKDFFGTAVDEIMNFHQLVDQGDIDPLLMHRFRLERTFGVHGIQLNDSAIDIYKDELFRTCVPFDGIAEVLSRLKERFKLGLLTNAYDAPEQRKRISSSGLHDYFDEILISGEIGVYKPDPNVFFSILNRLNVVPEKAIYIGDSIKHDVGGANSAGMKSVLFSKKSKRISSEADYHAHGVEGLENLAKKFCGLALVGS</sequence>
<reference evidence="6" key="1">
    <citation type="submission" date="2005-10" db="EMBL/GenBank/DDBJ databases">
        <title>Complete sequence of Pelobacter carbinolicus DSM 2380.</title>
        <authorList>
            <person name="Copeland A."/>
            <person name="Lucas S."/>
            <person name="Lapidus A."/>
            <person name="Barry K."/>
            <person name="Detter J.C."/>
            <person name="Glavina T."/>
            <person name="Hammon N."/>
            <person name="Israni S."/>
            <person name="Pitluck S."/>
            <person name="Chertkov O."/>
            <person name="Schmutz J."/>
            <person name="Larimer F."/>
            <person name="Land M."/>
            <person name="Kyrpides N."/>
            <person name="Ivanova N."/>
            <person name="Richardson P."/>
        </authorList>
    </citation>
    <scope>NUCLEOTIDE SEQUENCE [LARGE SCALE GENOMIC DNA]</scope>
    <source>
        <strain evidence="6">DSM 2380 / NBRC 103641 / GraBd1</strain>
    </source>
</reference>
<dbReference type="GO" id="GO:0044281">
    <property type="term" value="P:small molecule metabolic process"/>
    <property type="evidence" value="ECO:0007669"/>
    <property type="project" value="UniProtKB-ARBA"/>
</dbReference>
<protein>
    <submittedName>
        <fullName evidence="5">HAD superfamily hydrolase</fullName>
    </submittedName>
</protein>
<dbReference type="Gene3D" id="3.40.50.1000">
    <property type="entry name" value="HAD superfamily/HAD-like"/>
    <property type="match status" value="1"/>
</dbReference>
<dbReference type="SFLD" id="SFLDG01129">
    <property type="entry name" value="C1.5:_HAD__Beta-PGM__Phosphata"/>
    <property type="match status" value="1"/>
</dbReference>
<dbReference type="InterPro" id="IPR023214">
    <property type="entry name" value="HAD_sf"/>
</dbReference>
<proteinExistence type="predicted"/>
<comment type="cofactor">
    <cofactor evidence="1">
        <name>Mg(2+)</name>
        <dbReference type="ChEBI" id="CHEBI:18420"/>
    </cofactor>
</comment>
<name>Q3A4S3_SYNC1</name>
<evidence type="ECO:0000256" key="2">
    <source>
        <dbReference type="ARBA" id="ARBA00022723"/>
    </source>
</evidence>
<evidence type="ECO:0000313" key="5">
    <source>
        <dbReference type="EMBL" id="ABA88634.1"/>
    </source>
</evidence>
<dbReference type="InterPro" id="IPR041492">
    <property type="entry name" value="HAD_2"/>
</dbReference>
<organism evidence="5 6">
    <name type="scientific">Syntrophotalea carbinolica (strain DSM 2380 / NBRC 103641 / GraBd1)</name>
    <name type="common">Pelobacter carbinolicus</name>
    <dbReference type="NCBI Taxonomy" id="338963"/>
    <lineage>
        <taxon>Bacteria</taxon>
        <taxon>Pseudomonadati</taxon>
        <taxon>Thermodesulfobacteriota</taxon>
        <taxon>Desulfuromonadia</taxon>
        <taxon>Desulfuromonadales</taxon>
        <taxon>Syntrophotaleaceae</taxon>
        <taxon>Syntrophotalea</taxon>
    </lineage>
</organism>
<dbReference type="SUPFAM" id="SSF56784">
    <property type="entry name" value="HAD-like"/>
    <property type="match status" value="1"/>
</dbReference>
<dbReference type="GO" id="GO:0016791">
    <property type="term" value="F:phosphatase activity"/>
    <property type="evidence" value="ECO:0007669"/>
    <property type="project" value="TreeGrafter"/>
</dbReference>
<dbReference type="Pfam" id="PF13419">
    <property type="entry name" value="HAD_2"/>
    <property type="match status" value="1"/>
</dbReference>
<reference evidence="5 6" key="2">
    <citation type="journal article" date="2012" name="BMC Genomics">
        <title>The genome of Pelobacter carbinolicus reveals surprising metabolic capabilities and physiological features.</title>
        <authorList>
            <person name="Aklujkar M."/>
            <person name="Haveman S.A."/>
            <person name="Didonato R.Jr."/>
            <person name="Chertkov O."/>
            <person name="Han C.S."/>
            <person name="Land M.L."/>
            <person name="Brown P."/>
            <person name="Lovley D.R."/>
        </authorList>
    </citation>
    <scope>NUCLEOTIDE SEQUENCE [LARGE SCALE GENOMIC DNA]</scope>
    <source>
        <strain evidence="6">DSM 2380 / NBRC 103641 / GraBd1</strain>
    </source>
</reference>
<evidence type="ECO:0000256" key="3">
    <source>
        <dbReference type="ARBA" id="ARBA00022801"/>
    </source>
</evidence>
<dbReference type="Proteomes" id="UP000002534">
    <property type="component" value="Chromosome"/>
</dbReference>
<dbReference type="InterPro" id="IPR036412">
    <property type="entry name" value="HAD-like_sf"/>
</dbReference>
<dbReference type="OrthoDB" id="9807630at2"/>
<dbReference type="eggNOG" id="COG1011">
    <property type="taxonomic scope" value="Bacteria"/>
</dbReference>